<dbReference type="PANTHER" id="PTHR45947:SF3">
    <property type="entry name" value="SULFOQUINOVOSYL TRANSFERASE SQD2"/>
    <property type="match status" value="1"/>
</dbReference>
<dbReference type="RefSeq" id="WP_381173009.1">
    <property type="nucleotide sequence ID" value="NZ_JBHSFK010000019.1"/>
</dbReference>
<evidence type="ECO:0000256" key="1">
    <source>
        <dbReference type="ARBA" id="ARBA00022676"/>
    </source>
</evidence>
<dbReference type="SUPFAM" id="SSF53756">
    <property type="entry name" value="UDP-Glycosyltransferase/glycogen phosphorylase"/>
    <property type="match status" value="2"/>
</dbReference>
<evidence type="ECO:0000259" key="4">
    <source>
        <dbReference type="Pfam" id="PF13579"/>
    </source>
</evidence>
<accession>A0ABV9AU14</accession>
<organism evidence="5 6">
    <name type="scientific">Streptomyces vulcanius</name>
    <dbReference type="NCBI Taxonomy" id="1441876"/>
    <lineage>
        <taxon>Bacteria</taxon>
        <taxon>Bacillati</taxon>
        <taxon>Actinomycetota</taxon>
        <taxon>Actinomycetes</taxon>
        <taxon>Kitasatosporales</taxon>
        <taxon>Streptomycetaceae</taxon>
        <taxon>Streptomyces</taxon>
    </lineage>
</organism>
<dbReference type="PANTHER" id="PTHR45947">
    <property type="entry name" value="SULFOQUINOVOSYL TRANSFERASE SQD2"/>
    <property type="match status" value="1"/>
</dbReference>
<feature type="domain" description="Glycosyltransferase subfamily 4-like N-terminal" evidence="4">
    <location>
        <begin position="23"/>
        <end position="272"/>
    </location>
</feature>
<evidence type="ECO:0000256" key="2">
    <source>
        <dbReference type="ARBA" id="ARBA00022679"/>
    </source>
</evidence>
<name>A0ABV9AU14_9ACTN</name>
<dbReference type="EMBL" id="JBHSFK010000019">
    <property type="protein sequence ID" value="MFC4503254.1"/>
    <property type="molecule type" value="Genomic_DNA"/>
</dbReference>
<dbReference type="InterPro" id="IPR001296">
    <property type="entry name" value="Glyco_trans_1"/>
</dbReference>
<dbReference type="Gene3D" id="3.40.50.2000">
    <property type="entry name" value="Glycogen Phosphorylase B"/>
    <property type="match status" value="3"/>
</dbReference>
<dbReference type="InterPro" id="IPR028098">
    <property type="entry name" value="Glyco_trans_4-like_N"/>
</dbReference>
<keyword evidence="1" id="KW-0328">Glycosyltransferase</keyword>
<dbReference type="Pfam" id="PF13579">
    <property type="entry name" value="Glyco_trans_4_4"/>
    <property type="match status" value="1"/>
</dbReference>
<keyword evidence="6" id="KW-1185">Reference proteome</keyword>
<feature type="domain" description="Glycosyl transferase family 1" evidence="3">
    <location>
        <begin position="298"/>
        <end position="454"/>
    </location>
</feature>
<dbReference type="CDD" id="cd03801">
    <property type="entry name" value="GT4_PimA-like"/>
    <property type="match status" value="1"/>
</dbReference>
<comment type="caution">
    <text evidence="5">The sequence shown here is derived from an EMBL/GenBank/DDBJ whole genome shotgun (WGS) entry which is preliminary data.</text>
</comment>
<gene>
    <name evidence="5" type="ORF">ACFPIH_27705</name>
</gene>
<evidence type="ECO:0000313" key="5">
    <source>
        <dbReference type="EMBL" id="MFC4503254.1"/>
    </source>
</evidence>
<dbReference type="Pfam" id="PF00534">
    <property type="entry name" value="Glycos_transf_1"/>
    <property type="match status" value="1"/>
</dbReference>
<proteinExistence type="predicted"/>
<dbReference type="Proteomes" id="UP001595839">
    <property type="component" value="Unassembled WGS sequence"/>
</dbReference>
<sequence>MESPARRPRLAVIVANGITGDSRVQKTAVAAARDGWDVTLIGRSDTKRVQRSRMGPIEVVRVPVGTDYLRGANTRASRPLRATATQFHLQDQAALNRYTAAYRAWVRQKSAESSWAGTPRRMSLKAALRARRSVHRLRVKAFKWEQRQRPKDPDPVGDWRRDWPQVVDLDLAFGPVIEEIEPDVIHANDVTMIATAALSAARLRARGRKCAWLYDAHEYIKGVEWPNARQGYALPAVEAEFIGRADAVVTVSPQMAELLRNDHKLKKAPLVVGNSPVREVIGGGRSTSSVREACGLGPEVPLMVYSGWIGRERGVDAVIDGLPDLPGFHLALVHGRMTPLLEELLAQAETLGVRDRVHLVPYVAQHEVADYLSSADLGLTPFKRVPNCEVSLPTKVAEYLQAGLPLVTSDVKVIKAYVEEHGLGEVWTWDDPRTFADAAARAMENRGKLAEAITEDVLTDLSWEAQSGKLLALYRELSKKTPPGPRPEVSWTVQETPDAVRTVEADADATDGEGRPTWTKLGETRVRLGLGPANYAGQGAAYAQAITRINPDVSAEVVMNRRPESFDYPADVYVDATRLRELPVQFQQVERIVGRYTHLLVDAFMPVFGNLNGSSVAGDLDALKQARIKVALLAHGSDIRHPRNHKARHPFSLFHDAPDGIEEKLQAKAELNKRIAMEAGLPLYVTTPDLLEDLPSAKWAPLVVDVAAWATDRPVLERKRPLVLHAPSKRWTKGTDRIVPVMTELHDKGLIEFRLAEGIPWSEMRELVQSCDLVLDQFTTGSYGTFAVEAMAAGKPVVAYISDGVKAATDGALPIVGATPDILREVVESLVDDREGTARIGRQSVEFARIYHDGTWTAQVLSDFLK</sequence>
<dbReference type="InterPro" id="IPR050194">
    <property type="entry name" value="Glycosyltransferase_grp1"/>
</dbReference>
<protein>
    <submittedName>
        <fullName evidence="5">Glycosyltransferase family 4 protein</fullName>
    </submittedName>
</protein>
<keyword evidence="2" id="KW-0808">Transferase</keyword>
<evidence type="ECO:0000313" key="6">
    <source>
        <dbReference type="Proteomes" id="UP001595839"/>
    </source>
</evidence>
<reference evidence="6" key="1">
    <citation type="journal article" date="2019" name="Int. J. Syst. Evol. Microbiol.">
        <title>The Global Catalogue of Microorganisms (GCM) 10K type strain sequencing project: providing services to taxonomists for standard genome sequencing and annotation.</title>
        <authorList>
            <consortium name="The Broad Institute Genomics Platform"/>
            <consortium name="The Broad Institute Genome Sequencing Center for Infectious Disease"/>
            <person name="Wu L."/>
            <person name="Ma J."/>
        </authorList>
    </citation>
    <scope>NUCLEOTIDE SEQUENCE [LARGE SCALE GENOMIC DNA]</scope>
    <source>
        <strain evidence="6">CGMCC 4.7177</strain>
    </source>
</reference>
<evidence type="ECO:0000259" key="3">
    <source>
        <dbReference type="Pfam" id="PF00534"/>
    </source>
</evidence>